<protein>
    <submittedName>
        <fullName evidence="1">Uncharacterized protein</fullName>
    </submittedName>
</protein>
<evidence type="ECO:0000313" key="2">
    <source>
        <dbReference type="Proteomes" id="UP000250166"/>
    </source>
</evidence>
<evidence type="ECO:0000313" key="1">
    <source>
        <dbReference type="EMBL" id="SQB98766.1"/>
    </source>
</evidence>
<organism evidence="1 2">
    <name type="scientific">Helicobacter fennelliae</name>
    <dbReference type="NCBI Taxonomy" id="215"/>
    <lineage>
        <taxon>Bacteria</taxon>
        <taxon>Pseudomonadati</taxon>
        <taxon>Campylobacterota</taxon>
        <taxon>Epsilonproteobacteria</taxon>
        <taxon>Campylobacterales</taxon>
        <taxon>Helicobacteraceae</taxon>
        <taxon>Helicobacter</taxon>
    </lineage>
</organism>
<dbReference type="RefSeq" id="WP_112058683.1">
    <property type="nucleotide sequence ID" value="NZ_UAWL01000006.1"/>
</dbReference>
<gene>
    <name evidence="1" type="ORF">NCTC13102_01233</name>
</gene>
<reference evidence="1 2" key="1">
    <citation type="submission" date="2018-06" db="EMBL/GenBank/DDBJ databases">
        <authorList>
            <consortium name="Pathogen Informatics"/>
            <person name="Doyle S."/>
        </authorList>
    </citation>
    <scope>NUCLEOTIDE SEQUENCE [LARGE SCALE GENOMIC DNA]</scope>
    <source>
        <strain evidence="1 2">NCTC13102</strain>
    </source>
</reference>
<proteinExistence type="predicted"/>
<dbReference type="Proteomes" id="UP000250166">
    <property type="component" value="Unassembled WGS sequence"/>
</dbReference>
<accession>A0A2X3BHI6</accession>
<dbReference type="EMBL" id="UAWL01000006">
    <property type="protein sequence ID" value="SQB98766.1"/>
    <property type="molecule type" value="Genomic_DNA"/>
</dbReference>
<sequence>MINSSLVGKYIKTFINGTISFQINDASQVPIIIPTPQQLQEFEALFDETYALQVEKFTQNKDNTNELQAIQNELDTMVYKLYGLENLAN</sequence>
<dbReference type="AlphaFoldDB" id="A0A2X3BHI6"/>
<name>A0A2X3BHI6_9HELI</name>